<evidence type="ECO:0000313" key="4">
    <source>
        <dbReference type="Proteomes" id="UP000198728"/>
    </source>
</evidence>
<protein>
    <recommendedName>
        <fullName evidence="2">DUF7867 domain-containing protein</fullName>
    </recommendedName>
</protein>
<dbReference type="AlphaFoldDB" id="A0A1I1DXY5"/>
<keyword evidence="1" id="KW-0472">Membrane</keyword>
<proteinExistence type="predicted"/>
<dbReference type="RefSeq" id="WP_093359087.1">
    <property type="nucleotide sequence ID" value="NZ_FOLG01000001.1"/>
</dbReference>
<keyword evidence="1" id="KW-0812">Transmembrane</keyword>
<evidence type="ECO:0000313" key="3">
    <source>
        <dbReference type="EMBL" id="SFB79286.1"/>
    </source>
</evidence>
<dbReference type="Pfam" id="PF25269">
    <property type="entry name" value="DUF7867"/>
    <property type="match status" value="1"/>
</dbReference>
<organism evidence="3 4">
    <name type="scientific">Tropicimonas isoalkanivorans</name>
    <dbReference type="NCBI Taxonomy" id="441112"/>
    <lineage>
        <taxon>Bacteria</taxon>
        <taxon>Pseudomonadati</taxon>
        <taxon>Pseudomonadota</taxon>
        <taxon>Alphaproteobacteria</taxon>
        <taxon>Rhodobacterales</taxon>
        <taxon>Roseobacteraceae</taxon>
        <taxon>Tropicimonas</taxon>
    </lineage>
</organism>
<accession>A0A1I1DXY5</accession>
<dbReference type="STRING" id="441112.SAMN04488094_101516"/>
<evidence type="ECO:0000259" key="2">
    <source>
        <dbReference type="Pfam" id="PF25269"/>
    </source>
</evidence>
<evidence type="ECO:0000256" key="1">
    <source>
        <dbReference type="SAM" id="Phobius"/>
    </source>
</evidence>
<name>A0A1I1DXY5_9RHOB</name>
<dbReference type="EMBL" id="FOLG01000001">
    <property type="protein sequence ID" value="SFB79286.1"/>
    <property type="molecule type" value="Genomic_DNA"/>
</dbReference>
<dbReference type="OrthoDB" id="7863619at2"/>
<reference evidence="3 4" key="1">
    <citation type="submission" date="2016-10" db="EMBL/GenBank/DDBJ databases">
        <authorList>
            <person name="de Groot N.N."/>
        </authorList>
    </citation>
    <scope>NUCLEOTIDE SEQUENCE [LARGE SCALE GENOMIC DNA]</scope>
    <source>
        <strain evidence="3 4">DSM 19548</strain>
    </source>
</reference>
<feature type="domain" description="DUF7867" evidence="2">
    <location>
        <begin position="170"/>
        <end position="458"/>
    </location>
</feature>
<keyword evidence="1" id="KW-1133">Transmembrane helix</keyword>
<sequence length="487" mass="51808">MIRLKSILAQFRDGEDGAGTAFALFMFMTLAAILGITVDGTFGWWNKNRLEAAADIGAHAGAVALANKKTETELRTAVEQAVYANLPTNIFGAVIDSSVDVAFAHYDPEKRTYDGGTEPNTVIVSLERTKTRGNPIRTFLLSFAGVTTMDTMAQSAAVFDINGVCKSSDGIYAQSTITLSSQTDVGAGFCIHSNSDVWLPQQNSFEPGAYVSMPNLDNCKSKCQNSANPGIVAVESHMAMPDLGKYIQDTYDSFAYANASTTKPQVVTDLFSGVTVGNQADLIDKGVLSSPVALATVVPMTVDQFHSLAELPSGLIYKIDCKPGSTGVKTWLNFSGTVAQMSHAAVVTNCGLNFEDGARAVGSVLITTRDNTNATVTAGSHVTVADPAKACNEDERTVLMSLSKVSVPAEFVLSNLTMIVDDDVDIASATSSDVISKGLSIYSTHQVKFSSQHRFRTCKTPDAFLTPTAKVLRLIMPPAESQTVSTL</sequence>
<dbReference type="Proteomes" id="UP000198728">
    <property type="component" value="Unassembled WGS sequence"/>
</dbReference>
<feature type="transmembrane region" description="Helical" evidence="1">
    <location>
        <begin position="21"/>
        <end position="45"/>
    </location>
</feature>
<keyword evidence="4" id="KW-1185">Reference proteome</keyword>
<gene>
    <name evidence="3" type="ORF">SAMN04488094_101516</name>
</gene>
<dbReference type="InterPro" id="IPR057189">
    <property type="entry name" value="DUF7867"/>
</dbReference>